<evidence type="ECO:0008006" key="8">
    <source>
        <dbReference type="Google" id="ProtNLM"/>
    </source>
</evidence>
<accession>A0A211ZC39</accession>
<dbReference type="Proteomes" id="UP000196655">
    <property type="component" value="Unassembled WGS sequence"/>
</dbReference>
<dbReference type="EMBL" id="NHON01000093">
    <property type="protein sequence ID" value="OWJ62697.1"/>
    <property type="molecule type" value="Genomic_DNA"/>
</dbReference>
<dbReference type="PROSITE" id="PS51318">
    <property type="entry name" value="TAT"/>
    <property type="match status" value="1"/>
</dbReference>
<evidence type="ECO:0000313" key="7">
    <source>
        <dbReference type="Proteomes" id="UP000196655"/>
    </source>
</evidence>
<dbReference type="PANTHER" id="PTHR30006:SF3">
    <property type="entry name" value="THIAMINE-BINDING PERIPLASMIC PROTEIN"/>
    <property type="match status" value="1"/>
</dbReference>
<name>A0A211ZC39_9PROT</name>
<evidence type="ECO:0000256" key="2">
    <source>
        <dbReference type="ARBA" id="ARBA00008520"/>
    </source>
</evidence>
<dbReference type="STRING" id="1122125.GCA_000423185_05354"/>
<comment type="caution">
    <text evidence="6">The sequence shown here is derived from an EMBL/GenBank/DDBJ whole genome shotgun (WGS) entry which is preliminary data.</text>
</comment>
<dbReference type="InterPro" id="IPR006059">
    <property type="entry name" value="SBP"/>
</dbReference>
<keyword evidence="4" id="KW-0732">Signal</keyword>
<organism evidence="6 7">
    <name type="scientific">Inquilinus limosus</name>
    <dbReference type="NCBI Taxonomy" id="171674"/>
    <lineage>
        <taxon>Bacteria</taxon>
        <taxon>Pseudomonadati</taxon>
        <taxon>Pseudomonadota</taxon>
        <taxon>Alphaproteobacteria</taxon>
        <taxon>Rhodospirillales</taxon>
        <taxon>Rhodospirillaceae</taxon>
        <taxon>Inquilinus</taxon>
    </lineage>
</organism>
<reference evidence="7" key="1">
    <citation type="submission" date="2017-05" db="EMBL/GenBank/DDBJ databases">
        <authorList>
            <person name="Macchi M."/>
            <person name="Festa S."/>
            <person name="Coppotelli B.M."/>
            <person name="Morelli I.S."/>
        </authorList>
    </citation>
    <scope>NUCLEOTIDE SEQUENCE [LARGE SCALE GENOMIC DNA]</scope>
    <source>
        <strain evidence="7">I</strain>
    </source>
</reference>
<dbReference type="Gene3D" id="3.40.190.10">
    <property type="entry name" value="Periplasmic binding protein-like II"/>
    <property type="match status" value="2"/>
</dbReference>
<dbReference type="GO" id="GO:0030288">
    <property type="term" value="C:outer membrane-bounded periplasmic space"/>
    <property type="evidence" value="ECO:0007669"/>
    <property type="project" value="TreeGrafter"/>
</dbReference>
<keyword evidence="5" id="KW-0574">Periplasm</keyword>
<evidence type="ECO:0000256" key="3">
    <source>
        <dbReference type="ARBA" id="ARBA00022448"/>
    </source>
</evidence>
<dbReference type="OrthoDB" id="9815444at2"/>
<comment type="subcellular location">
    <subcellularLocation>
        <location evidence="1">Periplasm</location>
    </subcellularLocation>
</comment>
<evidence type="ECO:0000256" key="5">
    <source>
        <dbReference type="ARBA" id="ARBA00022764"/>
    </source>
</evidence>
<dbReference type="Pfam" id="PF13416">
    <property type="entry name" value="SBP_bac_8"/>
    <property type="match status" value="1"/>
</dbReference>
<dbReference type="InterPro" id="IPR006311">
    <property type="entry name" value="TAT_signal"/>
</dbReference>
<proteinExistence type="inferred from homology"/>
<dbReference type="AlphaFoldDB" id="A0A211ZC39"/>
<keyword evidence="3" id="KW-0813">Transport</keyword>
<dbReference type="GO" id="GO:0030976">
    <property type="term" value="F:thiamine pyrophosphate binding"/>
    <property type="evidence" value="ECO:0007669"/>
    <property type="project" value="TreeGrafter"/>
</dbReference>
<sequence length="368" mass="39895">MTASRYRADLAAIAAERFAAGQIDRRGFLAVLGALGVTPLLVSGPARAAAQEVVVVNFGGDAVPAWGKAWGEPFTKDSGIKVTVLGAEPTPGAIKAMIDSGNVVWDCTDADGFYLPILSKQGLIQPYDYSKVDKSKVRPEFVFEYGCALYMYSTVNAYNVEKTGGKVPNGFKDYLNFKDFPGKRAIYKWLVGSLEAVLLGSGVEPDKLYPLDVQKAFAILKDNRDQFLLWGGGAESQQLFRDGEVTMGPIWCTRASVLDRDSGGKLTWTWDQGIVAPGVAPVLVKNPAGPAVFDYLASTQVPERQVELLKLLGNGPANPAASTTLSPELQKIDCGYEPNYKRQIPIDSAWYAENYDSVQNDFLDLMAG</sequence>
<evidence type="ECO:0000313" key="6">
    <source>
        <dbReference type="EMBL" id="OWJ62697.1"/>
    </source>
</evidence>
<dbReference type="GO" id="GO:0015888">
    <property type="term" value="P:thiamine transport"/>
    <property type="evidence" value="ECO:0007669"/>
    <property type="project" value="TreeGrafter"/>
</dbReference>
<dbReference type="SUPFAM" id="SSF53850">
    <property type="entry name" value="Periplasmic binding protein-like II"/>
    <property type="match status" value="1"/>
</dbReference>
<keyword evidence="7" id="KW-1185">Reference proteome</keyword>
<comment type="similarity">
    <text evidence="2">Belongs to the bacterial solute-binding protein 1 family.</text>
</comment>
<evidence type="ECO:0000256" key="1">
    <source>
        <dbReference type="ARBA" id="ARBA00004418"/>
    </source>
</evidence>
<dbReference type="RefSeq" id="WP_088155936.1">
    <property type="nucleotide sequence ID" value="NZ_NHON01000093.1"/>
</dbReference>
<evidence type="ECO:0000256" key="4">
    <source>
        <dbReference type="ARBA" id="ARBA00022729"/>
    </source>
</evidence>
<gene>
    <name evidence="6" type="ORF">BWR60_29960</name>
</gene>
<dbReference type="GO" id="GO:0030975">
    <property type="term" value="F:thiamine binding"/>
    <property type="evidence" value="ECO:0007669"/>
    <property type="project" value="TreeGrafter"/>
</dbReference>
<protein>
    <recommendedName>
        <fullName evidence="8">ABC transporter substrate-binding protein</fullName>
    </recommendedName>
</protein>
<dbReference type="PANTHER" id="PTHR30006">
    <property type="entry name" value="THIAMINE-BINDING PERIPLASMIC PROTEIN-RELATED"/>
    <property type="match status" value="1"/>
</dbReference>